<accession>A0A1X6MXL6</accession>
<feature type="compositionally biased region" description="Basic and acidic residues" evidence="1">
    <location>
        <begin position="1"/>
        <end position="16"/>
    </location>
</feature>
<evidence type="ECO:0000313" key="2">
    <source>
        <dbReference type="EMBL" id="OSX61101.1"/>
    </source>
</evidence>
<dbReference type="GeneID" id="36321983"/>
<dbReference type="STRING" id="670580.A0A1X6MXL6"/>
<dbReference type="Proteomes" id="UP000194127">
    <property type="component" value="Unassembled WGS sequence"/>
</dbReference>
<gene>
    <name evidence="2" type="ORF">POSPLADRAFT_1034615</name>
</gene>
<dbReference type="PANTHER" id="PTHR38699">
    <property type="entry name" value="CHROMOSOME 1, WHOLE GENOME SHOTGUN SEQUENCE"/>
    <property type="match status" value="1"/>
</dbReference>
<dbReference type="RefSeq" id="XP_024337895.1">
    <property type="nucleotide sequence ID" value="XM_024477033.1"/>
</dbReference>
<dbReference type="PANTHER" id="PTHR38699:SF1">
    <property type="entry name" value="MITOPHAGY RECEPTOR ATG43"/>
    <property type="match status" value="1"/>
</dbReference>
<protein>
    <submittedName>
        <fullName evidence="2">Uncharacterized protein</fullName>
    </submittedName>
</protein>
<dbReference type="GO" id="GO:0000423">
    <property type="term" value="P:mitophagy"/>
    <property type="evidence" value="ECO:0007669"/>
    <property type="project" value="InterPro"/>
</dbReference>
<sequence>MSADHTHRVHDADTQHQHWKPPVSEDYPDFREYPELHVPRRRRIPIIPDLRLEQGFSKMMQPYIHVLRDPANDKGQEIASEGLGGAVSNEIIEIQWGRVAWITARESIISPLIQGSIRIQFPVSNSTTPTVTAVVVRVVSGAAR</sequence>
<organism evidence="2 3">
    <name type="scientific">Postia placenta MAD-698-R-SB12</name>
    <dbReference type="NCBI Taxonomy" id="670580"/>
    <lineage>
        <taxon>Eukaryota</taxon>
        <taxon>Fungi</taxon>
        <taxon>Dikarya</taxon>
        <taxon>Basidiomycota</taxon>
        <taxon>Agaricomycotina</taxon>
        <taxon>Agaricomycetes</taxon>
        <taxon>Polyporales</taxon>
        <taxon>Adustoporiaceae</taxon>
        <taxon>Rhodonia</taxon>
    </lineage>
</organism>
<evidence type="ECO:0000256" key="1">
    <source>
        <dbReference type="SAM" id="MobiDB-lite"/>
    </source>
</evidence>
<dbReference type="AlphaFoldDB" id="A0A1X6MXL6"/>
<dbReference type="InterPro" id="IPR013898">
    <property type="entry name" value="Atg43"/>
</dbReference>
<evidence type="ECO:0000313" key="3">
    <source>
        <dbReference type="Proteomes" id="UP000194127"/>
    </source>
</evidence>
<keyword evidence="3" id="KW-1185">Reference proteome</keyword>
<dbReference type="OrthoDB" id="2430343at2759"/>
<proteinExistence type="predicted"/>
<reference evidence="2 3" key="1">
    <citation type="submission" date="2017-04" db="EMBL/GenBank/DDBJ databases">
        <title>Genome Sequence of the Model Brown-Rot Fungus Postia placenta SB12.</title>
        <authorList>
            <consortium name="DOE Joint Genome Institute"/>
            <person name="Gaskell J."/>
            <person name="Kersten P."/>
            <person name="Larrondo L.F."/>
            <person name="Canessa P."/>
            <person name="Martinez D."/>
            <person name="Hibbett D."/>
            <person name="Schmoll M."/>
            <person name="Kubicek C.P."/>
            <person name="Martinez A.T."/>
            <person name="Yadav J."/>
            <person name="Master E."/>
            <person name="Magnuson J.K."/>
            <person name="James T."/>
            <person name="Yaver D."/>
            <person name="Berka R."/>
            <person name="Labutti K."/>
            <person name="Lipzen A."/>
            <person name="Aerts A."/>
            <person name="Barry K."/>
            <person name="Henrissat B."/>
            <person name="Blanchette R."/>
            <person name="Grigoriev I."/>
            <person name="Cullen D."/>
        </authorList>
    </citation>
    <scope>NUCLEOTIDE SEQUENCE [LARGE SCALE GENOMIC DNA]</scope>
    <source>
        <strain evidence="2 3">MAD-698-R-SB12</strain>
    </source>
</reference>
<dbReference type="GO" id="GO:0140580">
    <property type="term" value="F:mitochondrion autophagosome adaptor activity"/>
    <property type="evidence" value="ECO:0007669"/>
    <property type="project" value="InterPro"/>
</dbReference>
<feature type="region of interest" description="Disordered" evidence="1">
    <location>
        <begin position="1"/>
        <end position="25"/>
    </location>
</feature>
<name>A0A1X6MXL6_9APHY</name>
<dbReference type="EMBL" id="KZ110599">
    <property type="protein sequence ID" value="OSX61101.1"/>
    <property type="molecule type" value="Genomic_DNA"/>
</dbReference>